<proteinExistence type="predicted"/>
<dbReference type="EMBL" id="QTSX02003554">
    <property type="protein sequence ID" value="KAJ9070989.1"/>
    <property type="molecule type" value="Genomic_DNA"/>
</dbReference>
<name>A0ACC2T8J4_9FUNG</name>
<reference evidence="1" key="1">
    <citation type="submission" date="2022-04" db="EMBL/GenBank/DDBJ databases">
        <title>Genome of the entomopathogenic fungus Entomophthora muscae.</title>
        <authorList>
            <person name="Elya C."/>
            <person name="Lovett B.R."/>
            <person name="Lee E."/>
            <person name="Macias A.M."/>
            <person name="Hajek A.E."/>
            <person name="De Bivort B.L."/>
            <person name="Kasson M.T."/>
            <person name="De Fine Licht H.H."/>
            <person name="Stajich J.E."/>
        </authorList>
    </citation>
    <scope>NUCLEOTIDE SEQUENCE</scope>
    <source>
        <strain evidence="1">Berkeley</strain>
    </source>
</reference>
<comment type="caution">
    <text evidence="1">The sequence shown here is derived from an EMBL/GenBank/DDBJ whole genome shotgun (WGS) entry which is preliminary data.</text>
</comment>
<dbReference type="Proteomes" id="UP001165960">
    <property type="component" value="Unassembled WGS sequence"/>
</dbReference>
<accession>A0ACC2T8J4</accession>
<sequence length="174" mass="19190">MIEVPPLLFKDKYNYLPAYFVPMTLPSTLQSDHPMETLTAAKTTSTQLFGVLYITLTGMVDTMVPNSGLWSLLGKSISYIINLAPILWWALLSGLAVFCPEPTNASTYTWLPDTVVSLLCYIMYNMILSQIITGRWGPVLGTLLLVSPNVTSMPQNLSVFPAESETETVTTSQC</sequence>
<protein>
    <submittedName>
        <fullName evidence="1">Uncharacterized protein</fullName>
    </submittedName>
</protein>
<keyword evidence="2" id="KW-1185">Reference proteome</keyword>
<evidence type="ECO:0000313" key="2">
    <source>
        <dbReference type="Proteomes" id="UP001165960"/>
    </source>
</evidence>
<organism evidence="1 2">
    <name type="scientific">Entomophthora muscae</name>
    <dbReference type="NCBI Taxonomy" id="34485"/>
    <lineage>
        <taxon>Eukaryota</taxon>
        <taxon>Fungi</taxon>
        <taxon>Fungi incertae sedis</taxon>
        <taxon>Zoopagomycota</taxon>
        <taxon>Entomophthoromycotina</taxon>
        <taxon>Entomophthoromycetes</taxon>
        <taxon>Entomophthorales</taxon>
        <taxon>Entomophthoraceae</taxon>
        <taxon>Entomophthora</taxon>
    </lineage>
</organism>
<evidence type="ECO:0000313" key="1">
    <source>
        <dbReference type="EMBL" id="KAJ9070989.1"/>
    </source>
</evidence>
<gene>
    <name evidence="1" type="ORF">DSO57_1001763</name>
</gene>